<evidence type="ECO:0000256" key="4">
    <source>
        <dbReference type="ARBA" id="ARBA00022692"/>
    </source>
</evidence>
<dbReference type="PIRSF" id="PIRSF006603">
    <property type="entry name" value="DinF"/>
    <property type="match status" value="1"/>
</dbReference>
<evidence type="ECO:0000256" key="7">
    <source>
        <dbReference type="SAM" id="MobiDB-lite"/>
    </source>
</evidence>
<dbReference type="OrthoDB" id="214119at2157"/>
<dbReference type="InterPro" id="IPR052031">
    <property type="entry name" value="Membrane_Transporter-Flippase"/>
</dbReference>
<evidence type="ECO:0000256" key="8">
    <source>
        <dbReference type="SAM" id="Phobius"/>
    </source>
</evidence>
<dbReference type="NCBIfam" id="TIGR00797">
    <property type="entry name" value="matE"/>
    <property type="match status" value="1"/>
</dbReference>
<keyword evidence="4 8" id="KW-0812">Transmembrane</keyword>
<keyword evidence="5 8" id="KW-1133">Transmembrane helix</keyword>
<dbReference type="Proteomes" id="UP000289691">
    <property type="component" value="Unassembled WGS sequence"/>
</dbReference>
<proteinExistence type="predicted"/>
<keyword evidence="10" id="KW-1185">Reference proteome</keyword>
<keyword evidence="3" id="KW-1003">Cell membrane</keyword>
<feature type="transmembrane region" description="Helical" evidence="8">
    <location>
        <begin position="211"/>
        <end position="232"/>
    </location>
</feature>
<feature type="transmembrane region" description="Helical" evidence="8">
    <location>
        <begin position="371"/>
        <end position="390"/>
    </location>
</feature>
<feature type="transmembrane region" description="Helical" evidence="8">
    <location>
        <begin position="147"/>
        <end position="167"/>
    </location>
</feature>
<dbReference type="EMBL" id="RDFA01000002">
    <property type="protein sequence ID" value="RXK50131.1"/>
    <property type="molecule type" value="Genomic_DNA"/>
</dbReference>
<reference evidence="9 10" key="1">
    <citation type="submission" date="2019-01" db="EMBL/GenBank/DDBJ databases">
        <title>Halorientalis sp. F13-25 a new haloarchaeum isolated from hypersaline water.</title>
        <authorList>
            <person name="Ana D.-V."/>
            <person name="Cristina S.-P."/>
            <person name="Antonio V."/>
        </authorList>
    </citation>
    <scope>NUCLEOTIDE SEQUENCE [LARGE SCALE GENOMIC DNA]</scope>
    <source>
        <strain evidence="9 10">F13-25</strain>
    </source>
</reference>
<organism evidence="9 10">
    <name type="scientific">Halorientalis pallida</name>
    <dbReference type="NCBI Taxonomy" id="2479928"/>
    <lineage>
        <taxon>Archaea</taxon>
        <taxon>Methanobacteriati</taxon>
        <taxon>Methanobacteriota</taxon>
        <taxon>Stenosarchaea group</taxon>
        <taxon>Halobacteria</taxon>
        <taxon>Halobacteriales</taxon>
        <taxon>Haloarculaceae</taxon>
        <taxon>Halorientalis</taxon>
    </lineage>
</organism>
<keyword evidence="6 8" id="KW-0472">Membrane</keyword>
<evidence type="ECO:0000256" key="3">
    <source>
        <dbReference type="ARBA" id="ARBA00022475"/>
    </source>
</evidence>
<evidence type="ECO:0000313" key="10">
    <source>
        <dbReference type="Proteomes" id="UP000289691"/>
    </source>
</evidence>
<evidence type="ECO:0000313" key="9">
    <source>
        <dbReference type="EMBL" id="RXK50131.1"/>
    </source>
</evidence>
<dbReference type="GO" id="GO:0005886">
    <property type="term" value="C:plasma membrane"/>
    <property type="evidence" value="ECO:0007669"/>
    <property type="project" value="UniProtKB-SubCell"/>
</dbReference>
<feature type="transmembrane region" description="Helical" evidence="8">
    <location>
        <begin position="402"/>
        <end position="422"/>
    </location>
</feature>
<name>A0A498KWX7_9EURY</name>
<dbReference type="InterPro" id="IPR002528">
    <property type="entry name" value="MATE_fam"/>
</dbReference>
<dbReference type="PANTHER" id="PTHR43549:SF2">
    <property type="entry name" value="MULTIDRUG RESISTANCE PROTEIN NORM-RELATED"/>
    <property type="match status" value="1"/>
</dbReference>
<feature type="region of interest" description="Disordered" evidence="7">
    <location>
        <begin position="458"/>
        <end position="483"/>
    </location>
</feature>
<evidence type="ECO:0000256" key="1">
    <source>
        <dbReference type="ARBA" id="ARBA00004651"/>
    </source>
</evidence>
<feature type="transmembrane region" description="Helical" evidence="8">
    <location>
        <begin position="179"/>
        <end position="199"/>
    </location>
</feature>
<sequence>MSVRERLSSVFKGQEELNLTEGPIAKPLFFLSLPIVITNLLQVTYNLADTFWLGQYSTVALAAITFGFPLVFLLISLGLGLSVAGSVLVAQYTGADEPEEAQYAASQTVTFALLFSALLGVTGFFVIEDFLGLLGASPAVLPPATSYMEVITLGLPFMFGFFVFIALMRGSGDTITPMLVMLGTVILNVALDPFLIFGWGPFPELGVQGAAIATVFSRGLAMFVGVGIMIGGRRGIEINVRDMFPDLSYARRLLRIGVPASIEGTGRALSVNLLLVIVATFSVTVEAAFGVGIRVFSLIFMPAIAVDRGVETMTGQNIGAGKPDRAATANHFAAKASFLLLAVLGVVIFAVAPAVMSAFSDDPAVVAEGANFLRIVAPTFGLIGVVRAYSGGFRGAGKVMTAAGISILMLGVIRLPVAWIGAQTYGPSGIWAAFSISNVLAAAIAYLWFKRGTWREADLTEDEGEGEGGEETDLGSPAAATDD</sequence>
<dbReference type="AlphaFoldDB" id="A0A498KWX7"/>
<dbReference type="CDD" id="cd13142">
    <property type="entry name" value="MATE_like_12"/>
    <property type="match status" value="1"/>
</dbReference>
<dbReference type="GO" id="GO:0015297">
    <property type="term" value="F:antiporter activity"/>
    <property type="evidence" value="ECO:0007669"/>
    <property type="project" value="InterPro"/>
</dbReference>
<feature type="compositionally biased region" description="Acidic residues" evidence="7">
    <location>
        <begin position="459"/>
        <end position="473"/>
    </location>
</feature>
<comment type="caution">
    <text evidence="9">The sequence shown here is derived from an EMBL/GenBank/DDBJ whole genome shotgun (WGS) entry which is preliminary data.</text>
</comment>
<feature type="transmembrane region" description="Helical" evidence="8">
    <location>
        <begin position="60"/>
        <end position="89"/>
    </location>
</feature>
<protein>
    <submittedName>
        <fullName evidence="9">MATE family efflux transporter</fullName>
    </submittedName>
</protein>
<dbReference type="InterPro" id="IPR048279">
    <property type="entry name" value="MdtK-like"/>
</dbReference>
<evidence type="ECO:0000256" key="6">
    <source>
        <dbReference type="ARBA" id="ARBA00023136"/>
    </source>
</evidence>
<accession>A0A498KWX7</accession>
<dbReference type="Pfam" id="PF01554">
    <property type="entry name" value="MatE"/>
    <property type="match status" value="2"/>
</dbReference>
<dbReference type="PANTHER" id="PTHR43549">
    <property type="entry name" value="MULTIDRUG RESISTANCE PROTEIN YPNP-RELATED"/>
    <property type="match status" value="1"/>
</dbReference>
<evidence type="ECO:0000256" key="5">
    <source>
        <dbReference type="ARBA" id="ARBA00022989"/>
    </source>
</evidence>
<gene>
    <name evidence="9" type="ORF">EAF64_06085</name>
</gene>
<feature type="transmembrane region" description="Helical" evidence="8">
    <location>
        <begin position="338"/>
        <end position="359"/>
    </location>
</feature>
<evidence type="ECO:0000256" key="2">
    <source>
        <dbReference type="ARBA" id="ARBA00022448"/>
    </source>
</evidence>
<feature type="transmembrane region" description="Helical" evidence="8">
    <location>
        <begin position="428"/>
        <end position="449"/>
    </location>
</feature>
<comment type="subcellular location">
    <subcellularLocation>
        <location evidence="1">Cell membrane</location>
        <topology evidence="1">Multi-pass membrane protein</topology>
    </subcellularLocation>
</comment>
<feature type="transmembrane region" description="Helical" evidence="8">
    <location>
        <begin position="28"/>
        <end position="48"/>
    </location>
</feature>
<dbReference type="RefSeq" id="WP_129068093.1">
    <property type="nucleotide sequence ID" value="NZ_RDFA01000002.1"/>
</dbReference>
<keyword evidence="2" id="KW-0813">Transport</keyword>
<dbReference type="GO" id="GO:0042910">
    <property type="term" value="F:xenobiotic transmembrane transporter activity"/>
    <property type="evidence" value="ECO:0007669"/>
    <property type="project" value="InterPro"/>
</dbReference>
<feature type="transmembrane region" description="Helical" evidence="8">
    <location>
        <begin position="109"/>
        <end position="127"/>
    </location>
</feature>